<evidence type="ECO:0008006" key="3">
    <source>
        <dbReference type="Google" id="ProtNLM"/>
    </source>
</evidence>
<dbReference type="RefSeq" id="WP_249866716.1">
    <property type="nucleotide sequence ID" value="NZ_JAMGBC010000001.1"/>
</dbReference>
<proteinExistence type="predicted"/>
<dbReference type="Proteomes" id="UP001165343">
    <property type="component" value="Unassembled WGS sequence"/>
</dbReference>
<organism evidence="1 2">
    <name type="scientific">Sphingomonas anseongensis</name>
    <dbReference type="NCBI Taxonomy" id="2908207"/>
    <lineage>
        <taxon>Bacteria</taxon>
        <taxon>Pseudomonadati</taxon>
        <taxon>Pseudomonadota</taxon>
        <taxon>Alphaproteobacteria</taxon>
        <taxon>Sphingomonadales</taxon>
        <taxon>Sphingomonadaceae</taxon>
        <taxon>Sphingomonas</taxon>
    </lineage>
</organism>
<accession>A0ABT0RBT5</accession>
<protein>
    <recommendedName>
        <fullName evidence="3">Spore coat protein U domain-containing protein</fullName>
    </recommendedName>
</protein>
<evidence type="ECO:0000313" key="1">
    <source>
        <dbReference type="EMBL" id="MCL6677718.1"/>
    </source>
</evidence>
<comment type="caution">
    <text evidence="1">The sequence shown here is derived from an EMBL/GenBank/DDBJ whole genome shotgun (WGS) entry which is preliminary data.</text>
</comment>
<sequence>MALCSGPALAQSNNVRISKLSDVTLPLITDLTVDAISPQSVCLFSSTATKGYRVTASGTGAGGAFTLASTSSSLAYAVEWNNLPGRSSGTQLTANLPLTGLVSTATQQACNSGPPTSASLIVILTSAALSTARADTYQGTLTLVIGAE</sequence>
<keyword evidence="2" id="KW-1185">Reference proteome</keyword>
<name>A0ABT0RBT5_9SPHN</name>
<dbReference type="EMBL" id="JAMGBC010000001">
    <property type="protein sequence ID" value="MCL6677718.1"/>
    <property type="molecule type" value="Genomic_DNA"/>
</dbReference>
<gene>
    <name evidence="1" type="ORF">LZ519_00060</name>
</gene>
<reference evidence="1" key="1">
    <citation type="submission" date="2022-05" db="EMBL/GenBank/DDBJ databases">
        <authorList>
            <person name="Jo J.-H."/>
            <person name="Im W.-T."/>
        </authorList>
    </citation>
    <scope>NUCLEOTIDE SEQUENCE</scope>
    <source>
        <strain evidence="1">RG327</strain>
    </source>
</reference>
<evidence type="ECO:0000313" key="2">
    <source>
        <dbReference type="Proteomes" id="UP001165343"/>
    </source>
</evidence>